<dbReference type="InterPro" id="IPR003337">
    <property type="entry name" value="Trehalose_PPase"/>
</dbReference>
<evidence type="ECO:0000256" key="1">
    <source>
        <dbReference type="SAM" id="Coils"/>
    </source>
</evidence>
<protein>
    <submittedName>
        <fullName evidence="3">Trehalose-phosphatase</fullName>
    </submittedName>
</protein>
<dbReference type="PANTHER" id="PTHR47001:SF1">
    <property type="entry name" value="TRANSCRIPTION FACTOR BHLH11"/>
    <property type="match status" value="1"/>
</dbReference>
<name>A0A4D6M054_VIGUN</name>
<dbReference type="GO" id="GO:0005992">
    <property type="term" value="P:trehalose biosynthetic process"/>
    <property type="evidence" value="ECO:0007669"/>
    <property type="project" value="InterPro"/>
</dbReference>
<feature type="region of interest" description="Disordered" evidence="2">
    <location>
        <begin position="133"/>
        <end position="199"/>
    </location>
</feature>
<keyword evidence="4" id="KW-1185">Reference proteome</keyword>
<feature type="coiled-coil region" evidence="1">
    <location>
        <begin position="293"/>
        <end position="327"/>
    </location>
</feature>
<evidence type="ECO:0000313" key="3">
    <source>
        <dbReference type="EMBL" id="QCD93978.1"/>
    </source>
</evidence>
<feature type="region of interest" description="Disordered" evidence="2">
    <location>
        <begin position="1"/>
        <end position="39"/>
    </location>
</feature>
<organism evidence="3 4">
    <name type="scientific">Vigna unguiculata</name>
    <name type="common">Cowpea</name>
    <dbReference type="NCBI Taxonomy" id="3917"/>
    <lineage>
        <taxon>Eukaryota</taxon>
        <taxon>Viridiplantae</taxon>
        <taxon>Streptophyta</taxon>
        <taxon>Embryophyta</taxon>
        <taxon>Tracheophyta</taxon>
        <taxon>Spermatophyta</taxon>
        <taxon>Magnoliopsida</taxon>
        <taxon>eudicotyledons</taxon>
        <taxon>Gunneridae</taxon>
        <taxon>Pentapetalae</taxon>
        <taxon>rosids</taxon>
        <taxon>fabids</taxon>
        <taxon>Fabales</taxon>
        <taxon>Fabaceae</taxon>
        <taxon>Papilionoideae</taxon>
        <taxon>50 kb inversion clade</taxon>
        <taxon>NPAAA clade</taxon>
        <taxon>indigoferoid/millettioid clade</taxon>
        <taxon>Phaseoleae</taxon>
        <taxon>Vigna</taxon>
    </lineage>
</organism>
<dbReference type="GO" id="GO:0006879">
    <property type="term" value="P:intracellular iron ion homeostasis"/>
    <property type="evidence" value="ECO:0007669"/>
    <property type="project" value="InterPro"/>
</dbReference>
<dbReference type="Pfam" id="PF02358">
    <property type="entry name" value="Trehalose_PPase"/>
    <property type="match status" value="1"/>
</dbReference>
<dbReference type="Proteomes" id="UP000501690">
    <property type="component" value="Linkage Group LG5"/>
</dbReference>
<accession>A0A4D6M054</accession>
<dbReference type="PANTHER" id="PTHR47001">
    <property type="entry name" value="TRANSCRIPTION FACTOR BHLH121"/>
    <property type="match status" value="1"/>
</dbReference>
<dbReference type="EMBL" id="CP039349">
    <property type="protein sequence ID" value="QCD93978.1"/>
    <property type="molecule type" value="Genomic_DNA"/>
</dbReference>
<proteinExistence type="predicted"/>
<evidence type="ECO:0000256" key="2">
    <source>
        <dbReference type="SAM" id="MobiDB-lite"/>
    </source>
</evidence>
<dbReference type="GO" id="GO:0003700">
    <property type="term" value="F:DNA-binding transcription factor activity"/>
    <property type="evidence" value="ECO:0007669"/>
    <property type="project" value="InterPro"/>
</dbReference>
<keyword evidence="1" id="KW-0175">Coiled coil</keyword>
<dbReference type="AlphaFoldDB" id="A0A4D6M054"/>
<reference evidence="3 4" key="1">
    <citation type="submission" date="2019-04" db="EMBL/GenBank/DDBJ databases">
        <title>An improved genome assembly and genetic linkage map for asparagus bean, Vigna unguiculata ssp. sesquipedialis.</title>
        <authorList>
            <person name="Xia Q."/>
            <person name="Zhang R."/>
            <person name="Dong Y."/>
        </authorList>
    </citation>
    <scope>NUCLEOTIDE SEQUENCE [LARGE SCALE GENOMIC DNA]</scope>
    <source>
        <tissue evidence="3">Leaf</tissue>
    </source>
</reference>
<dbReference type="InterPro" id="IPR044579">
    <property type="entry name" value="bHLH11/121"/>
</dbReference>
<gene>
    <name evidence="3" type="ORF">DEO72_LG5g2055</name>
</gene>
<sequence>MGGGMRQRYRKEAVTTPIASSTAAEVARATSGDNGNDYGDALGEEELRFEIGCIRVHGREPVSAFDVHQSPPSMSYLKLPNPQSTTSLAIKEFTRRVWLPISYRERRQEWRGKAIFECVTKDSIQMQAVARKINGTRVPPRQPNNTKPPRNPHSRESQFAMGGGMRQRYRKEAVTTPIASSTAAEVARATSGDNGNDYGDALGEEELRFEIGCIRVHGREPVSAFDVHQSPPSMSYLKLPNPQSTTSLAIKEFTRRVWLPISYRERRQEWRGKAIFELKNDRATILTETVHVLKNLNAEVNWLKTEHKALSEESHKLMQEKNELRREDCSWKHIAKPVMKLYTETTYVSSIEDKEIALVWCYKDVGLDFGSCQDKELLNPLESVLANEPVIVKSGHNT</sequence>
<evidence type="ECO:0000313" key="4">
    <source>
        <dbReference type="Proteomes" id="UP000501690"/>
    </source>
</evidence>